<protein>
    <submittedName>
        <fullName evidence="2">Uncharacterized protein</fullName>
    </submittedName>
</protein>
<dbReference type="AlphaFoldDB" id="A0A7W7U3J0"/>
<feature type="compositionally biased region" description="Low complexity" evidence="1">
    <location>
        <begin position="31"/>
        <end position="49"/>
    </location>
</feature>
<keyword evidence="3" id="KW-1185">Reference proteome</keyword>
<comment type="caution">
    <text evidence="2">The sequence shown here is derived from an EMBL/GenBank/DDBJ whole genome shotgun (WGS) entry which is preliminary data.</text>
</comment>
<proteinExistence type="predicted"/>
<name>A0A7W7U3J0_9ACTN</name>
<gene>
    <name evidence="2" type="ORF">GGE06_005285</name>
</gene>
<dbReference type="Proteomes" id="UP000582643">
    <property type="component" value="Unassembled WGS sequence"/>
</dbReference>
<sequence>MPAQHHVAVTAGVALSAAAAVPAHRDPVTDLPALDALGQPGAGPALGDLNGAQHDGGE</sequence>
<evidence type="ECO:0000313" key="3">
    <source>
        <dbReference type="Proteomes" id="UP000582643"/>
    </source>
</evidence>
<dbReference type="EMBL" id="JACHJY010000007">
    <property type="protein sequence ID" value="MBB4984339.1"/>
    <property type="molecule type" value="Genomic_DNA"/>
</dbReference>
<reference evidence="2 3" key="1">
    <citation type="submission" date="2020-08" db="EMBL/GenBank/DDBJ databases">
        <title>Genomic Encyclopedia of Type Strains, Phase III (KMG-III): the genomes of soil and plant-associated and newly described type strains.</title>
        <authorList>
            <person name="Whitman W."/>
        </authorList>
    </citation>
    <scope>NUCLEOTIDE SEQUENCE [LARGE SCALE GENOMIC DNA]</scope>
    <source>
        <strain evidence="2 3">SFB5A</strain>
    </source>
</reference>
<evidence type="ECO:0000313" key="2">
    <source>
        <dbReference type="EMBL" id="MBB4984339.1"/>
    </source>
</evidence>
<organism evidence="2 3">
    <name type="scientific">Streptomyces nymphaeiformis</name>
    <dbReference type="NCBI Taxonomy" id="2663842"/>
    <lineage>
        <taxon>Bacteria</taxon>
        <taxon>Bacillati</taxon>
        <taxon>Actinomycetota</taxon>
        <taxon>Actinomycetes</taxon>
        <taxon>Kitasatosporales</taxon>
        <taxon>Streptomycetaceae</taxon>
        <taxon>Streptomyces</taxon>
    </lineage>
</organism>
<feature type="region of interest" description="Disordered" evidence="1">
    <location>
        <begin position="30"/>
        <end position="58"/>
    </location>
</feature>
<evidence type="ECO:0000256" key="1">
    <source>
        <dbReference type="SAM" id="MobiDB-lite"/>
    </source>
</evidence>
<accession>A0A7W7U3J0</accession>